<comment type="caution">
    <text evidence="3">The sequence shown here is derived from an EMBL/GenBank/DDBJ whole genome shotgun (WGS) entry which is preliminary data.</text>
</comment>
<sequence>MSRRVANIVGVALLVAAAVIGGFAYWMSADDTPHRPDFTLADLEGQPHSIADYDGQVVVLNFWASWCKPCREEVPMLIDAQREYGEQGFQILGIAVDTPDAAREFANAYDINYPVLADATEGARIQDRYTAQDAPAGVLPFTAIVDRDGRVVERIAGALDHARLSDIVQPLLEKRASATKD</sequence>
<dbReference type="Gene3D" id="3.40.30.10">
    <property type="entry name" value="Glutaredoxin"/>
    <property type="match status" value="1"/>
</dbReference>
<feature type="transmembrane region" description="Helical" evidence="1">
    <location>
        <begin position="7"/>
        <end position="27"/>
    </location>
</feature>
<dbReference type="CDD" id="cd02966">
    <property type="entry name" value="TlpA_like_family"/>
    <property type="match status" value="1"/>
</dbReference>
<gene>
    <name evidence="3" type="ORF">SSPSH_003168</name>
</gene>
<organism evidence="3 4">
    <name type="scientific">Salinisphaera shabanensis E1L3A</name>
    <dbReference type="NCBI Taxonomy" id="1033802"/>
    <lineage>
        <taxon>Bacteria</taxon>
        <taxon>Pseudomonadati</taxon>
        <taxon>Pseudomonadota</taxon>
        <taxon>Gammaproteobacteria</taxon>
        <taxon>Salinisphaerales</taxon>
        <taxon>Salinisphaeraceae</taxon>
        <taxon>Salinisphaera</taxon>
    </lineage>
</organism>
<dbReference type="InterPro" id="IPR036249">
    <property type="entry name" value="Thioredoxin-like_sf"/>
</dbReference>
<dbReference type="Proteomes" id="UP000006242">
    <property type="component" value="Unassembled WGS sequence"/>
</dbReference>
<name>U2FP49_9GAMM</name>
<proteinExistence type="predicted"/>
<dbReference type="InterPro" id="IPR000866">
    <property type="entry name" value="AhpC/TSA"/>
</dbReference>
<keyword evidence="3" id="KW-0575">Peroxidase</keyword>
<keyword evidence="1" id="KW-1133">Transmembrane helix</keyword>
<dbReference type="PANTHER" id="PTHR42852">
    <property type="entry name" value="THIOL:DISULFIDE INTERCHANGE PROTEIN DSBE"/>
    <property type="match status" value="1"/>
</dbReference>
<feature type="domain" description="Thioredoxin" evidence="2">
    <location>
        <begin position="29"/>
        <end position="173"/>
    </location>
</feature>
<dbReference type="AlphaFoldDB" id="U2FP49"/>
<reference evidence="3 4" key="2">
    <citation type="journal article" date="2013" name="PLoS ONE">
        <title>INDIGO - INtegrated Data Warehouse of MIcrobial GenOmes with Examples from the Red Sea Extremophiles.</title>
        <authorList>
            <person name="Alam I."/>
            <person name="Antunes A."/>
            <person name="Kamau A.A."/>
            <person name="Ba Alawi W."/>
            <person name="Kalkatawi M."/>
            <person name="Stingl U."/>
            <person name="Bajic V.B."/>
        </authorList>
    </citation>
    <scope>NUCLEOTIDE SEQUENCE [LARGE SCALE GENOMIC DNA]</scope>
    <source>
        <strain evidence="3 4">E1L3A</strain>
    </source>
</reference>
<evidence type="ECO:0000259" key="2">
    <source>
        <dbReference type="PROSITE" id="PS51352"/>
    </source>
</evidence>
<keyword evidence="3" id="KW-0560">Oxidoreductase</keyword>
<dbReference type="eggNOG" id="COG0526">
    <property type="taxonomic scope" value="Bacteria"/>
</dbReference>
<dbReference type="InterPro" id="IPR013766">
    <property type="entry name" value="Thioredoxin_domain"/>
</dbReference>
<reference evidence="3 4" key="1">
    <citation type="journal article" date="2011" name="J. Bacteriol.">
        <title>Genome sequence of Salinisphaera shabanensis, a gammaproteobacterium from the harsh, variable environment of the brine-seawater interface of the Shaban Deep in the Red Sea.</title>
        <authorList>
            <person name="Antunes A."/>
            <person name="Alam I."/>
            <person name="Bajic V.B."/>
            <person name="Stingl U."/>
        </authorList>
    </citation>
    <scope>NUCLEOTIDE SEQUENCE [LARGE SCALE GENOMIC DNA]</scope>
    <source>
        <strain evidence="3 4">E1L3A</strain>
    </source>
</reference>
<dbReference type="STRING" id="1033802.SSPSH_003168"/>
<protein>
    <submittedName>
        <fullName evidence="3">Glutathione peroxidase protein</fullName>
        <ecNumber evidence="3">1.11.1.9</ecNumber>
    </submittedName>
</protein>
<dbReference type="OrthoDB" id="9796554at2"/>
<dbReference type="InterPro" id="IPR050553">
    <property type="entry name" value="Thioredoxin_ResA/DsbE_sf"/>
</dbReference>
<keyword evidence="1" id="KW-0472">Membrane</keyword>
<accession>U2FP49</accession>
<dbReference type="GO" id="GO:0004602">
    <property type="term" value="F:glutathione peroxidase activity"/>
    <property type="evidence" value="ECO:0007669"/>
    <property type="project" value="UniProtKB-EC"/>
</dbReference>
<dbReference type="PROSITE" id="PS51352">
    <property type="entry name" value="THIOREDOXIN_2"/>
    <property type="match status" value="1"/>
</dbReference>
<dbReference type="EMBL" id="AFNV02000025">
    <property type="protein sequence ID" value="ERJ17949.1"/>
    <property type="molecule type" value="Genomic_DNA"/>
</dbReference>
<evidence type="ECO:0000313" key="3">
    <source>
        <dbReference type="EMBL" id="ERJ17949.1"/>
    </source>
</evidence>
<keyword evidence="1" id="KW-0812">Transmembrane</keyword>
<dbReference type="PANTHER" id="PTHR42852:SF17">
    <property type="entry name" value="THIOREDOXIN-LIKE PROTEIN HI_1115"/>
    <property type="match status" value="1"/>
</dbReference>
<keyword evidence="4" id="KW-1185">Reference proteome</keyword>
<dbReference type="Pfam" id="PF00578">
    <property type="entry name" value="AhpC-TSA"/>
    <property type="match status" value="1"/>
</dbReference>
<evidence type="ECO:0000313" key="4">
    <source>
        <dbReference type="Proteomes" id="UP000006242"/>
    </source>
</evidence>
<dbReference type="SUPFAM" id="SSF52833">
    <property type="entry name" value="Thioredoxin-like"/>
    <property type="match status" value="1"/>
</dbReference>
<dbReference type="EC" id="1.11.1.9" evidence="3"/>
<evidence type="ECO:0000256" key="1">
    <source>
        <dbReference type="SAM" id="Phobius"/>
    </source>
</evidence>
<dbReference type="RefSeq" id="WP_006915370.1">
    <property type="nucleotide sequence ID" value="NZ_AFNV02000025.1"/>
</dbReference>